<protein>
    <recommendedName>
        <fullName evidence="5">DUF434 domain-containing protein</fullName>
    </recommendedName>
</protein>
<evidence type="ECO:0000313" key="4">
    <source>
        <dbReference type="Proteomes" id="UP000324233"/>
    </source>
</evidence>
<dbReference type="EMBL" id="CP042997">
    <property type="protein sequence ID" value="QEH36459.1"/>
    <property type="molecule type" value="Genomic_DNA"/>
</dbReference>
<proteinExistence type="predicted"/>
<dbReference type="InterPro" id="IPR041652">
    <property type="entry name" value="DUF5616"/>
</dbReference>
<dbReference type="RefSeq" id="WP_148596145.1">
    <property type="nucleotide sequence ID" value="NZ_CP042997.1"/>
</dbReference>
<evidence type="ECO:0000259" key="2">
    <source>
        <dbReference type="Pfam" id="PF18481"/>
    </source>
</evidence>
<dbReference type="Proteomes" id="UP000324233">
    <property type="component" value="Chromosome"/>
</dbReference>
<evidence type="ECO:0000313" key="3">
    <source>
        <dbReference type="EMBL" id="QEH36459.1"/>
    </source>
</evidence>
<dbReference type="Pfam" id="PF18481">
    <property type="entry name" value="DUF5616"/>
    <property type="match status" value="1"/>
</dbReference>
<feature type="domain" description="DUF434" evidence="1">
    <location>
        <begin position="26"/>
        <end position="79"/>
    </location>
</feature>
<dbReference type="AlphaFoldDB" id="A0A5B9W8K0"/>
<reference evidence="3 4" key="1">
    <citation type="submission" date="2019-08" db="EMBL/GenBank/DDBJ databases">
        <title>Deep-cultivation of Planctomycetes and their phenomic and genomic characterization uncovers novel biology.</title>
        <authorList>
            <person name="Wiegand S."/>
            <person name="Jogler M."/>
            <person name="Boedeker C."/>
            <person name="Pinto D."/>
            <person name="Vollmers J."/>
            <person name="Rivas-Marin E."/>
            <person name="Kohn T."/>
            <person name="Peeters S.H."/>
            <person name="Heuer A."/>
            <person name="Rast P."/>
            <person name="Oberbeckmann S."/>
            <person name="Bunk B."/>
            <person name="Jeske O."/>
            <person name="Meyerdierks A."/>
            <person name="Storesund J.E."/>
            <person name="Kallscheuer N."/>
            <person name="Luecker S."/>
            <person name="Lage O.M."/>
            <person name="Pohl T."/>
            <person name="Merkel B.J."/>
            <person name="Hornburger P."/>
            <person name="Mueller R.-W."/>
            <person name="Bruemmer F."/>
            <person name="Labrenz M."/>
            <person name="Spormann A.M."/>
            <person name="Op den Camp H."/>
            <person name="Overmann J."/>
            <person name="Amann R."/>
            <person name="Jetten M.S.M."/>
            <person name="Mascher T."/>
            <person name="Medema M.H."/>
            <person name="Devos D.P."/>
            <person name="Kaster A.-K."/>
            <person name="Ovreas L."/>
            <person name="Rohde M."/>
            <person name="Galperin M.Y."/>
            <person name="Jogler C."/>
        </authorList>
    </citation>
    <scope>NUCLEOTIDE SEQUENCE [LARGE SCALE GENOMIC DNA]</scope>
    <source>
        <strain evidence="3 4">OJF2</strain>
    </source>
</reference>
<dbReference type="OrthoDB" id="5372493at2"/>
<sequence length="239" mass="25943">MPDARTHRGPDPRDDEAFGPDAVAALRGAVEDLAWLLGRGYAVVSSLKLVGDRWRLTERQRMAVRRASCSDEARASRLARRLPAAALAGQELLIDGFNVLTTVEAALGGAVVLDCRDQTFRDVAGLHGSYRRVEETLPAARLLGERLRAIGVARPRWLFDRPVSNSGRIRAALLELAAEEGWAWSVELSDSPDRELRGAARAVATADAGILDRCGGWFNLARDAIEAGCPTARIVPLWA</sequence>
<dbReference type="Pfam" id="PF04256">
    <property type="entry name" value="DUF434"/>
    <property type="match status" value="1"/>
</dbReference>
<dbReference type="KEGG" id="agv:OJF2_50230"/>
<keyword evidence="4" id="KW-1185">Reference proteome</keyword>
<gene>
    <name evidence="3" type="ORF">OJF2_50230</name>
</gene>
<dbReference type="InterPro" id="IPR007368">
    <property type="entry name" value="DUF434"/>
</dbReference>
<evidence type="ECO:0000259" key="1">
    <source>
        <dbReference type="Pfam" id="PF04256"/>
    </source>
</evidence>
<organism evidence="3 4">
    <name type="scientific">Aquisphaera giovannonii</name>
    <dbReference type="NCBI Taxonomy" id="406548"/>
    <lineage>
        <taxon>Bacteria</taxon>
        <taxon>Pseudomonadati</taxon>
        <taxon>Planctomycetota</taxon>
        <taxon>Planctomycetia</taxon>
        <taxon>Isosphaerales</taxon>
        <taxon>Isosphaeraceae</taxon>
        <taxon>Aquisphaera</taxon>
    </lineage>
</organism>
<dbReference type="PANTHER" id="PTHR42252">
    <property type="entry name" value="DUF5616 DOMAIN-CONTAINING PROTEIN"/>
    <property type="match status" value="1"/>
</dbReference>
<dbReference type="PANTHER" id="PTHR42252:SF1">
    <property type="entry name" value="DUF434 DOMAIN-CONTAINING PROTEIN"/>
    <property type="match status" value="1"/>
</dbReference>
<accession>A0A5B9W8K0</accession>
<evidence type="ECO:0008006" key="5">
    <source>
        <dbReference type="Google" id="ProtNLM"/>
    </source>
</evidence>
<name>A0A5B9W8K0_9BACT</name>
<feature type="domain" description="DUF5616" evidence="2">
    <location>
        <begin position="85"/>
        <end position="222"/>
    </location>
</feature>